<dbReference type="Proteomes" id="UP001165121">
    <property type="component" value="Unassembled WGS sequence"/>
</dbReference>
<dbReference type="AlphaFoldDB" id="A0A9W6XVX2"/>
<proteinExistence type="predicted"/>
<feature type="region of interest" description="Disordered" evidence="1">
    <location>
        <begin position="211"/>
        <end position="266"/>
    </location>
</feature>
<feature type="compositionally biased region" description="Low complexity" evidence="1">
    <location>
        <begin position="216"/>
        <end position="232"/>
    </location>
</feature>
<evidence type="ECO:0000313" key="2">
    <source>
        <dbReference type="EMBL" id="GMF46854.1"/>
    </source>
</evidence>
<feature type="compositionally biased region" description="Basic and acidic residues" evidence="1">
    <location>
        <begin position="158"/>
        <end position="178"/>
    </location>
</feature>
<protein>
    <submittedName>
        <fullName evidence="2">Unnamed protein product</fullName>
    </submittedName>
</protein>
<keyword evidence="3" id="KW-1185">Reference proteome</keyword>
<feature type="region of interest" description="Disordered" evidence="1">
    <location>
        <begin position="149"/>
        <end position="178"/>
    </location>
</feature>
<feature type="compositionally biased region" description="Acidic residues" evidence="1">
    <location>
        <begin position="253"/>
        <end position="266"/>
    </location>
</feature>
<gene>
    <name evidence="2" type="ORF">Pfra01_001742000</name>
</gene>
<comment type="caution">
    <text evidence="2">The sequence shown here is derived from an EMBL/GenBank/DDBJ whole genome shotgun (WGS) entry which is preliminary data.</text>
</comment>
<accession>A0A9W6XVX2</accession>
<feature type="region of interest" description="Disordered" evidence="1">
    <location>
        <begin position="49"/>
        <end position="77"/>
    </location>
</feature>
<evidence type="ECO:0000313" key="3">
    <source>
        <dbReference type="Proteomes" id="UP001165121"/>
    </source>
</evidence>
<reference evidence="2" key="1">
    <citation type="submission" date="2023-04" db="EMBL/GenBank/DDBJ databases">
        <title>Phytophthora fragariaefolia NBRC 109709.</title>
        <authorList>
            <person name="Ichikawa N."/>
            <person name="Sato H."/>
            <person name="Tonouchi N."/>
        </authorList>
    </citation>
    <scope>NUCLEOTIDE SEQUENCE</scope>
    <source>
        <strain evidence="2">NBRC 109709</strain>
    </source>
</reference>
<organism evidence="2 3">
    <name type="scientific">Phytophthora fragariaefolia</name>
    <dbReference type="NCBI Taxonomy" id="1490495"/>
    <lineage>
        <taxon>Eukaryota</taxon>
        <taxon>Sar</taxon>
        <taxon>Stramenopiles</taxon>
        <taxon>Oomycota</taxon>
        <taxon>Peronosporomycetes</taxon>
        <taxon>Peronosporales</taxon>
        <taxon>Peronosporaceae</taxon>
        <taxon>Phytophthora</taxon>
    </lineage>
</organism>
<dbReference type="EMBL" id="BSXT01002051">
    <property type="protein sequence ID" value="GMF46854.1"/>
    <property type="molecule type" value="Genomic_DNA"/>
</dbReference>
<name>A0A9W6XVX2_9STRA</name>
<sequence length="266" mass="26887">MLFKVFLDTRYKYVHPGGDSAGTVGVDYVLGEAGVVAEYIKHICPHEHEGASSDGLDSGRIESPAESDNGNGVRARGVVPGVVRGSGDIGAGGVSPRCGDKDGVEAGSRGSGVVRISVGHIAGICVGPGVVCGGDVGVGHAADGVGVGAGVYGVPSNEGRRGSRGRDRGRGRGRGRDRGQFSALGIAEGCAVIGPMSSPFHGRGCRRDQVSTVENDGGFSSDDSASNSGSDDGYIDSVIVPSDCDGQLSDNTAQDEDESVNEIEPV</sequence>
<evidence type="ECO:0000256" key="1">
    <source>
        <dbReference type="SAM" id="MobiDB-lite"/>
    </source>
</evidence>